<dbReference type="AlphaFoldDB" id="A0A841E0W1"/>
<evidence type="ECO:0000313" key="2">
    <source>
        <dbReference type="Proteomes" id="UP000558997"/>
    </source>
</evidence>
<dbReference type="SUPFAM" id="SSF46785">
    <property type="entry name" value="Winged helix' DNA-binding domain"/>
    <property type="match status" value="1"/>
</dbReference>
<keyword evidence="2" id="KW-1185">Reference proteome</keyword>
<dbReference type="Gene3D" id="1.10.10.10">
    <property type="entry name" value="Winged helix-like DNA-binding domain superfamily/Winged helix DNA-binding domain"/>
    <property type="match status" value="1"/>
</dbReference>
<keyword evidence="1" id="KW-0238">DNA-binding</keyword>
<name>A0A841E0W1_9ACTN</name>
<dbReference type="EMBL" id="JACHNF010000001">
    <property type="protein sequence ID" value="MBB5982645.1"/>
    <property type="molecule type" value="Genomic_DNA"/>
</dbReference>
<evidence type="ECO:0000313" key="1">
    <source>
        <dbReference type="EMBL" id="MBB5982645.1"/>
    </source>
</evidence>
<protein>
    <submittedName>
        <fullName evidence="1">DNA-binding MarR family transcriptional regulator</fullName>
    </submittedName>
</protein>
<accession>A0A841E0W1</accession>
<dbReference type="RefSeq" id="WP_184840023.1">
    <property type="nucleotide sequence ID" value="NZ_BAAAVN010000002.1"/>
</dbReference>
<proteinExistence type="predicted"/>
<reference evidence="1 2" key="1">
    <citation type="submission" date="2020-08" db="EMBL/GenBank/DDBJ databases">
        <title>Sequencing the genomes of 1000 actinobacteria strains.</title>
        <authorList>
            <person name="Klenk H.-P."/>
        </authorList>
    </citation>
    <scope>NUCLEOTIDE SEQUENCE [LARGE SCALE GENOMIC DNA]</scope>
    <source>
        <strain evidence="1 2">DSM 17294</strain>
    </source>
</reference>
<dbReference type="Proteomes" id="UP000558997">
    <property type="component" value="Unassembled WGS sequence"/>
</dbReference>
<dbReference type="InterPro" id="IPR036388">
    <property type="entry name" value="WH-like_DNA-bd_sf"/>
</dbReference>
<organism evidence="1 2">
    <name type="scientific">Kribbella solani</name>
    <dbReference type="NCBI Taxonomy" id="236067"/>
    <lineage>
        <taxon>Bacteria</taxon>
        <taxon>Bacillati</taxon>
        <taxon>Actinomycetota</taxon>
        <taxon>Actinomycetes</taxon>
        <taxon>Propionibacteriales</taxon>
        <taxon>Kribbellaceae</taxon>
        <taxon>Kribbella</taxon>
    </lineage>
</organism>
<dbReference type="InterPro" id="IPR036390">
    <property type="entry name" value="WH_DNA-bd_sf"/>
</dbReference>
<gene>
    <name evidence="1" type="ORF">HDA44_005986</name>
</gene>
<dbReference type="GO" id="GO:0003677">
    <property type="term" value="F:DNA binding"/>
    <property type="evidence" value="ECO:0007669"/>
    <property type="project" value="UniProtKB-KW"/>
</dbReference>
<comment type="caution">
    <text evidence="1">The sequence shown here is derived from an EMBL/GenBank/DDBJ whole genome shotgun (WGS) entry which is preliminary data.</text>
</comment>
<sequence>MVREPDPEDGRGTQLRLTLEGVELAGRAVAAGAAAHHEHWANLPTTAVTQAAESLRALTSPETAVDMTKGRSR</sequence>